<comment type="caution">
    <text evidence="7">The sequence shown here is derived from an EMBL/GenBank/DDBJ whole genome shotgun (WGS) entry which is preliminary data.</text>
</comment>
<name>A0A3N9XBL7_9ACTN</name>
<dbReference type="GO" id="GO:0006809">
    <property type="term" value="P:nitric oxide biosynthetic process"/>
    <property type="evidence" value="ECO:0007669"/>
    <property type="project" value="InterPro"/>
</dbReference>
<dbReference type="InterPro" id="IPR044943">
    <property type="entry name" value="NOS_dom_1"/>
</dbReference>
<dbReference type="EMBL" id="QGSZ01000182">
    <property type="protein sequence ID" value="RQX03847.1"/>
    <property type="molecule type" value="Genomic_DNA"/>
</dbReference>
<evidence type="ECO:0000256" key="5">
    <source>
        <dbReference type="SAM" id="MobiDB-lite"/>
    </source>
</evidence>
<feature type="region of interest" description="Disordered" evidence="5">
    <location>
        <begin position="380"/>
        <end position="399"/>
    </location>
</feature>
<evidence type="ECO:0000259" key="6">
    <source>
        <dbReference type="PROSITE" id="PS60001"/>
    </source>
</evidence>
<feature type="domain" description="Nitric oxide synthase (NOS)" evidence="6">
    <location>
        <begin position="72"/>
        <end position="79"/>
    </location>
</feature>
<keyword evidence="3" id="KW-0560">Oxidoreductase</keyword>
<keyword evidence="2" id="KW-0479">Metal-binding</keyword>
<evidence type="ECO:0000256" key="4">
    <source>
        <dbReference type="ARBA" id="ARBA00023004"/>
    </source>
</evidence>
<evidence type="ECO:0000256" key="1">
    <source>
        <dbReference type="ARBA" id="ARBA00022617"/>
    </source>
</evidence>
<dbReference type="InterPro" id="IPR044944">
    <property type="entry name" value="NOS_dom_3"/>
</dbReference>
<dbReference type="PANTHER" id="PTHR43410">
    <property type="entry name" value="NITRIC OXIDE SYNTHASE OXYGENASE"/>
    <property type="match status" value="1"/>
</dbReference>
<reference evidence="7 8" key="1">
    <citation type="submission" date="2018-05" db="EMBL/GenBank/DDBJ databases">
        <title>Micromonospora from Atacama Desert.</title>
        <authorList>
            <person name="Carro L."/>
            <person name="Goodfellow M."/>
            <person name="Klenk H.-P."/>
        </authorList>
    </citation>
    <scope>NUCLEOTIDE SEQUENCE [LARGE SCALE GENOMIC DNA]</scope>
    <source>
        <strain evidence="7 8">LB39</strain>
    </source>
</reference>
<dbReference type="InterPro" id="IPR036119">
    <property type="entry name" value="NOS_N_sf"/>
</dbReference>
<evidence type="ECO:0000256" key="2">
    <source>
        <dbReference type="ARBA" id="ARBA00022723"/>
    </source>
</evidence>
<dbReference type="GO" id="GO:0004517">
    <property type="term" value="F:nitric-oxide synthase activity"/>
    <property type="evidence" value="ECO:0007669"/>
    <property type="project" value="InterPro"/>
</dbReference>
<dbReference type="GO" id="GO:0046872">
    <property type="term" value="F:metal ion binding"/>
    <property type="evidence" value="ECO:0007669"/>
    <property type="project" value="UniProtKB-KW"/>
</dbReference>
<accession>A0A3N9XBL7</accession>
<dbReference type="PANTHER" id="PTHR43410:SF1">
    <property type="entry name" value="NITRIC OXIDE SYNTHASE"/>
    <property type="match status" value="1"/>
</dbReference>
<dbReference type="RefSeq" id="WP_124772403.1">
    <property type="nucleotide sequence ID" value="NZ_QGSZ01000182.1"/>
</dbReference>
<dbReference type="OrthoDB" id="3398374at2"/>
<dbReference type="InterPro" id="IPR050607">
    <property type="entry name" value="NOS"/>
</dbReference>
<dbReference type="InterPro" id="IPR044940">
    <property type="entry name" value="NOS_dom_2"/>
</dbReference>
<protein>
    <submittedName>
        <fullName evidence="7">Nitric oxide synthase oxygenase</fullName>
    </submittedName>
</protein>
<evidence type="ECO:0000256" key="3">
    <source>
        <dbReference type="ARBA" id="ARBA00023002"/>
    </source>
</evidence>
<dbReference type="AlphaFoldDB" id="A0A3N9XBL7"/>
<dbReference type="SUPFAM" id="SSF56512">
    <property type="entry name" value="Nitric oxide (NO) synthase oxygenase domain"/>
    <property type="match status" value="1"/>
</dbReference>
<keyword evidence="4" id="KW-0408">Iron</keyword>
<evidence type="ECO:0000313" key="8">
    <source>
        <dbReference type="Proteomes" id="UP000282312"/>
    </source>
</evidence>
<evidence type="ECO:0000313" key="7">
    <source>
        <dbReference type="EMBL" id="RQX03847.1"/>
    </source>
</evidence>
<keyword evidence="8" id="KW-1185">Reference proteome</keyword>
<dbReference type="Gene3D" id="3.90.1230.10">
    <property type="entry name" value="Nitric Oxide Synthase, Chain A, domain 3"/>
    <property type="match status" value="1"/>
</dbReference>
<proteinExistence type="predicted"/>
<dbReference type="Proteomes" id="UP000282312">
    <property type="component" value="Unassembled WGS sequence"/>
</dbReference>
<sequence length="412" mass="45441">MNTTTNPVASPQSDVLTEAYEFLRLRHHETGQPGLTRRWRDVRAEITATGTWRQTTNELTYGARVAWRNSARCIGRLRWQSLQVHDCRHANDANAVRGALTTHLHRATNGGRVRSVMTVLPPVPQEGTAPVRIINPQLVQYAAWPNNGTVLGDPANLNLTRLATTLGWAGPPERGPFDILPWIIATDDGRLHALPVDQAAIREVPIHHPQHRWIGELGLRWPAVPVISHMLLSIGGVQYPAPFSGVFMASEIAARNLADADRYHQLPAVINGLQLADDDRLRQDKALLVLQEAVLYSYDRAGVTITDHHRESEHFARFVRREEAAGRAVVGDWTWLNSYPMTPQDPSWGRYYSTSTLRPALHPDPAASAFPAAAGSLCPHSGSTATAADPDHQRAAPSTAAVVYPLTAQEEQ</sequence>
<dbReference type="Pfam" id="PF02898">
    <property type="entry name" value="NO_synthase"/>
    <property type="match status" value="1"/>
</dbReference>
<dbReference type="Gene3D" id="3.90.340.10">
    <property type="entry name" value="Nitric Oxide Synthase, Chain A, domain 1"/>
    <property type="match status" value="1"/>
</dbReference>
<gene>
    <name evidence="7" type="ORF">DLJ59_11015</name>
</gene>
<dbReference type="Gene3D" id="3.90.440.10">
    <property type="entry name" value="Nitric Oxide Synthase,Heme Domain,Chain A domain 2"/>
    <property type="match status" value="1"/>
</dbReference>
<dbReference type="PROSITE" id="PS60001">
    <property type="entry name" value="NOS"/>
    <property type="match status" value="1"/>
</dbReference>
<organism evidence="7 8">
    <name type="scientific">Micromonospora inaquosa</name>
    <dbReference type="NCBI Taxonomy" id="2203716"/>
    <lineage>
        <taxon>Bacteria</taxon>
        <taxon>Bacillati</taxon>
        <taxon>Actinomycetota</taxon>
        <taxon>Actinomycetes</taxon>
        <taxon>Micromonosporales</taxon>
        <taxon>Micromonosporaceae</taxon>
        <taxon>Micromonospora</taxon>
    </lineage>
</organism>
<keyword evidence="1" id="KW-0349">Heme</keyword>
<dbReference type="InterPro" id="IPR004030">
    <property type="entry name" value="NOS_N"/>
</dbReference>